<dbReference type="GO" id="GO:0006749">
    <property type="term" value="P:glutathione metabolic process"/>
    <property type="evidence" value="ECO:0007669"/>
    <property type="project" value="TreeGrafter"/>
</dbReference>
<dbReference type="PANTHER" id="PTHR11365">
    <property type="entry name" value="5-OXOPROLINASE RELATED"/>
    <property type="match status" value="1"/>
</dbReference>
<dbReference type="Pfam" id="PF05378">
    <property type="entry name" value="Hydant_A_N"/>
    <property type="match status" value="1"/>
</dbReference>
<dbReference type="InterPro" id="IPR049517">
    <property type="entry name" value="ACX-like_C"/>
</dbReference>
<sequence length="697" mass="75740">MSANCYRLGCDIGGTFTDFVLLNDQTGELSVHKCLTTPNDPSDAVEIGIQALTGNVPGCLEKLDEIIHGTTLVINSIIERKGVKTGLITTKGFRDVLELGRESRYAVYDVFCEYPQPLVPRRYRLEVDERLRSDGSVIKPLDREEARGVVRNLLAMGVESIAVCLLNSFENPKHELMLQEIIQEEAPGMSVSISFDVLPQIKEYERTSTTVTNAYVKPITEKYLDKLTDRLESIGVKSKLFIMLSSGGITSVETASKFPVRIIESGPTAAVISGQYYSKLFDIPEIFCFDMGGTTAKSCLIQEGVAGVVPTFEVGRVQRFAKGSGLTIQVPVVDLMEIGAGGGSIAGVSKMGTLQVGPESAGADPGPICYDQGGMYPCVTDADLLLGYLNPDYFLGGEMALNLDKAQEGIKTMIADPLNVSSIQATWGIHDLINETMAAAAKTHIAEKGGNPKLVTIVAFGGAGPVHAYGLAKKLGAPRLIIPPNAGVGSAMGFFTAPRAFDLVRSHKVSLEGADFAEIESIFKSMEAEGLKTVMKTGGGEDVTFERSIDVRFVGQGSETNIDVPSTDFTRLNRADIRERYDNIYEKLFGRTYPDSPVEFINFKVRASLPARLLTLQERDFSHNSLGGARKGSRPAFSEIAGDFVHYTVYDRYLLPADVSFKGPAIIEEKESTVIVGEDASVSMDRYGFLWIDLEDE</sequence>
<evidence type="ECO:0000259" key="2">
    <source>
        <dbReference type="Pfam" id="PF05378"/>
    </source>
</evidence>
<dbReference type="GO" id="GO:0017168">
    <property type="term" value="F:5-oxoprolinase (ATP-hydrolyzing) activity"/>
    <property type="evidence" value="ECO:0007669"/>
    <property type="project" value="TreeGrafter"/>
</dbReference>
<dbReference type="EMBL" id="AP021876">
    <property type="protein sequence ID" value="BBO85076.1"/>
    <property type="molecule type" value="Genomic_DNA"/>
</dbReference>
<dbReference type="InterPro" id="IPR008040">
    <property type="entry name" value="Hydant_A_N"/>
</dbReference>
<dbReference type="AlphaFoldDB" id="A0A5K7ZY42"/>
<dbReference type="GO" id="GO:0005829">
    <property type="term" value="C:cytosol"/>
    <property type="evidence" value="ECO:0007669"/>
    <property type="project" value="TreeGrafter"/>
</dbReference>
<feature type="domain" description="Acetophenone carboxylase-like C-terminal" evidence="3">
    <location>
        <begin position="517"/>
        <end position="690"/>
    </location>
</feature>
<dbReference type="KEGG" id="dov:DSCO28_56420"/>
<proteinExistence type="predicted"/>
<dbReference type="InterPro" id="IPR045079">
    <property type="entry name" value="Oxoprolinase-like"/>
</dbReference>
<evidence type="ECO:0000313" key="4">
    <source>
        <dbReference type="EMBL" id="BBO85076.1"/>
    </source>
</evidence>
<gene>
    <name evidence="4" type="ORF">DSCO28_56420</name>
</gene>
<evidence type="ECO:0000259" key="1">
    <source>
        <dbReference type="Pfam" id="PF01968"/>
    </source>
</evidence>
<evidence type="ECO:0000259" key="3">
    <source>
        <dbReference type="Pfam" id="PF19278"/>
    </source>
</evidence>
<dbReference type="PANTHER" id="PTHR11365:SF23">
    <property type="entry name" value="HYPOTHETICAL 5-OXOPROLINASE (EUROFUNG)-RELATED"/>
    <property type="match status" value="1"/>
</dbReference>
<reference evidence="4 5" key="1">
    <citation type="submission" date="2019-11" db="EMBL/GenBank/DDBJ databases">
        <title>Comparative genomics of hydrocarbon-degrading Desulfosarcina strains.</title>
        <authorList>
            <person name="Watanabe M."/>
            <person name="Kojima H."/>
            <person name="Fukui M."/>
        </authorList>
    </citation>
    <scope>NUCLEOTIDE SEQUENCE [LARGE SCALE GENOMIC DNA]</scope>
    <source>
        <strain evidence="4 5">28bB2T</strain>
    </source>
</reference>
<feature type="domain" description="Hydantoinase A/oxoprolinase" evidence="1">
    <location>
        <begin position="206"/>
        <end position="497"/>
    </location>
</feature>
<dbReference type="Proteomes" id="UP000425960">
    <property type="component" value="Chromosome"/>
</dbReference>
<dbReference type="RefSeq" id="WP_155324799.1">
    <property type="nucleotide sequence ID" value="NZ_AP021876.1"/>
</dbReference>
<accession>A0A5K7ZY42</accession>
<protein>
    <submittedName>
        <fullName evidence="4">Methylhydantoinase</fullName>
    </submittedName>
</protein>
<dbReference type="Pfam" id="PF01968">
    <property type="entry name" value="Hydantoinase_A"/>
    <property type="match status" value="1"/>
</dbReference>
<name>A0A5K7ZY42_9BACT</name>
<evidence type="ECO:0000313" key="5">
    <source>
        <dbReference type="Proteomes" id="UP000425960"/>
    </source>
</evidence>
<dbReference type="Pfam" id="PF19278">
    <property type="entry name" value="Hydant_A_C"/>
    <property type="match status" value="1"/>
</dbReference>
<dbReference type="InterPro" id="IPR002821">
    <property type="entry name" value="Hydantoinase_A"/>
</dbReference>
<organism evidence="4 5">
    <name type="scientific">Desulfosarcina ovata subsp. sediminis</name>
    <dbReference type="NCBI Taxonomy" id="885957"/>
    <lineage>
        <taxon>Bacteria</taxon>
        <taxon>Pseudomonadati</taxon>
        <taxon>Thermodesulfobacteriota</taxon>
        <taxon>Desulfobacteria</taxon>
        <taxon>Desulfobacterales</taxon>
        <taxon>Desulfosarcinaceae</taxon>
        <taxon>Desulfosarcina</taxon>
    </lineage>
</organism>
<feature type="domain" description="Hydantoinase/oxoprolinase N-terminal" evidence="2">
    <location>
        <begin position="7"/>
        <end position="185"/>
    </location>
</feature>